<dbReference type="GO" id="GO:0036297">
    <property type="term" value="P:interstrand cross-link repair"/>
    <property type="evidence" value="ECO:0007669"/>
    <property type="project" value="TreeGrafter"/>
</dbReference>
<evidence type="ECO:0000256" key="3">
    <source>
        <dbReference type="ARBA" id="ARBA00022839"/>
    </source>
</evidence>
<accession>A0AB40CL84</accession>
<organism evidence="5 6">
    <name type="scientific">Dioscorea cayennensis subsp. rotundata</name>
    <name type="common">White Guinea yam</name>
    <name type="synonym">Dioscorea rotundata</name>
    <dbReference type="NCBI Taxonomy" id="55577"/>
    <lineage>
        <taxon>Eukaryota</taxon>
        <taxon>Viridiplantae</taxon>
        <taxon>Streptophyta</taxon>
        <taxon>Embryophyta</taxon>
        <taxon>Tracheophyta</taxon>
        <taxon>Spermatophyta</taxon>
        <taxon>Magnoliopsida</taxon>
        <taxon>Liliopsida</taxon>
        <taxon>Dioscoreales</taxon>
        <taxon>Dioscoreaceae</taxon>
        <taxon>Dioscorea</taxon>
    </lineage>
</organism>
<evidence type="ECO:0000313" key="5">
    <source>
        <dbReference type="Proteomes" id="UP001515500"/>
    </source>
</evidence>
<gene>
    <name evidence="6" type="primary">LOC120277866</name>
</gene>
<dbReference type="GO" id="GO:0003684">
    <property type="term" value="F:damaged DNA binding"/>
    <property type="evidence" value="ECO:0007669"/>
    <property type="project" value="TreeGrafter"/>
</dbReference>
<evidence type="ECO:0000313" key="6">
    <source>
        <dbReference type="RefSeq" id="XP_039140646.1"/>
    </source>
</evidence>
<dbReference type="RefSeq" id="XP_039140646.1">
    <property type="nucleotide sequence ID" value="XM_039284712.1"/>
</dbReference>
<feature type="region of interest" description="Disordered" evidence="4">
    <location>
        <begin position="280"/>
        <end position="302"/>
    </location>
</feature>
<keyword evidence="5" id="KW-1185">Reference proteome</keyword>
<evidence type="ECO:0000256" key="4">
    <source>
        <dbReference type="SAM" id="MobiDB-lite"/>
    </source>
</evidence>
<dbReference type="SUPFAM" id="SSF56281">
    <property type="entry name" value="Metallo-hydrolase/oxidoreductase"/>
    <property type="match status" value="1"/>
</dbReference>
<dbReference type="PANTHER" id="PTHR23240:SF8">
    <property type="entry name" value="PROTEIN ARTEMIS"/>
    <property type="match status" value="1"/>
</dbReference>
<dbReference type="PANTHER" id="PTHR23240">
    <property type="entry name" value="DNA CROSS-LINK REPAIR PROTEIN PSO2/SNM1-RELATED"/>
    <property type="match status" value="1"/>
</dbReference>
<dbReference type="InterPro" id="IPR036866">
    <property type="entry name" value="RibonucZ/Hydroxyglut_hydro"/>
</dbReference>
<keyword evidence="3" id="KW-0269">Exonuclease</keyword>
<dbReference type="Proteomes" id="UP001515500">
    <property type="component" value="Chromosome 15"/>
</dbReference>
<proteinExistence type="predicted"/>
<feature type="region of interest" description="Disordered" evidence="4">
    <location>
        <begin position="411"/>
        <end position="431"/>
    </location>
</feature>
<keyword evidence="2" id="KW-0378">Hydrolase</keyword>
<dbReference type="GO" id="GO:0035312">
    <property type="term" value="F:5'-3' DNA exonuclease activity"/>
    <property type="evidence" value="ECO:0007669"/>
    <property type="project" value="TreeGrafter"/>
</dbReference>
<feature type="compositionally biased region" description="Basic and acidic residues" evidence="4">
    <location>
        <begin position="281"/>
        <end position="290"/>
    </location>
</feature>
<dbReference type="Gene3D" id="3.60.15.10">
    <property type="entry name" value="Ribonuclease Z/Hydroxyacylglutathione hydrolase-like"/>
    <property type="match status" value="1"/>
</dbReference>
<evidence type="ECO:0000256" key="1">
    <source>
        <dbReference type="ARBA" id="ARBA00022722"/>
    </source>
</evidence>
<evidence type="ECO:0000256" key="2">
    <source>
        <dbReference type="ARBA" id="ARBA00022801"/>
    </source>
</evidence>
<dbReference type="Gene3D" id="3.40.50.12650">
    <property type="match status" value="1"/>
</dbReference>
<dbReference type="GO" id="GO:0006303">
    <property type="term" value="P:double-strand break repair via nonhomologous end joining"/>
    <property type="evidence" value="ECO:0007669"/>
    <property type="project" value="TreeGrafter"/>
</dbReference>
<reference evidence="6" key="1">
    <citation type="submission" date="2025-08" db="UniProtKB">
        <authorList>
            <consortium name="RefSeq"/>
        </authorList>
    </citation>
    <scope>IDENTIFICATION</scope>
</reference>
<feature type="compositionally biased region" description="Basic and acidic residues" evidence="4">
    <location>
        <begin position="422"/>
        <end position="431"/>
    </location>
</feature>
<keyword evidence="1" id="KW-0540">Nuclease</keyword>
<dbReference type="AlphaFoldDB" id="A0AB40CL84"/>
<sequence length="431" mass="48308">MEKGLVSIDRWVKGSQAYFLTHLHADHTRGLSPLWTLGPLFCSPITARLLPSRFPGLDSSLIRVLEIGLTHSITLISKCSGSEVHILVTPIDANHCPGAVMYLFRGEFGTVLHTGDFRWELDSERAQLARRNLLDALGGERVDLLYLDNTYCHPFFSFPTREVAAQQVVDFIKQHPNDEIIIAVDNLGKENLLVYISQALGVKIWVWPERLKTMHILGLDDIFTTDTSLTRVRAVPRYSFTLDTLEGLNTICPTIGIMPSGLTWGSLAFEKDIGYVGLSESEGHSGEKSKNNRKRSTNGNIKLAGDQIKPPWKFQEYSYSFPYSDHACFSEIQELMRTVLPKNVFGIVSASSFDIHPCHHFDNLNCELCTVSGSEISTKVRGNHLDASFRNKLNRRAVLHQNLNRSNVKCGRHLQPSASKTNRNEGCTEKG</sequence>
<protein>
    <submittedName>
        <fullName evidence="6">5' exonuclease Apollo-like</fullName>
    </submittedName>
</protein>
<name>A0AB40CL84_DIOCR</name>
<dbReference type="GeneID" id="120277866"/>